<name>A0A7G9L855_9FLAO</name>
<dbReference type="InterPro" id="IPR025381">
    <property type="entry name" value="DUF4296"/>
</dbReference>
<gene>
    <name evidence="3" type="ORF">H9W90_11435</name>
</gene>
<feature type="compositionally biased region" description="Basic and acidic residues" evidence="1">
    <location>
        <begin position="131"/>
        <end position="142"/>
    </location>
</feature>
<proteinExistence type="predicted"/>
<dbReference type="Pfam" id="PF14129">
    <property type="entry name" value="DUF4296"/>
    <property type="match status" value="1"/>
</dbReference>
<accession>A0A7G9L855</accession>
<dbReference type="PROSITE" id="PS51257">
    <property type="entry name" value="PROKAR_LIPOPROTEIN"/>
    <property type="match status" value="1"/>
</dbReference>
<evidence type="ECO:0000313" key="4">
    <source>
        <dbReference type="Proteomes" id="UP000515808"/>
    </source>
</evidence>
<organism evidence="3 4">
    <name type="scientific">Polaribacter pectinis</name>
    <dbReference type="NCBI Taxonomy" id="2738844"/>
    <lineage>
        <taxon>Bacteria</taxon>
        <taxon>Pseudomonadati</taxon>
        <taxon>Bacteroidota</taxon>
        <taxon>Flavobacteriia</taxon>
        <taxon>Flavobacteriales</taxon>
        <taxon>Flavobacteriaceae</taxon>
    </lineage>
</organism>
<dbReference type="KEGG" id="ppec:H9W90_11435"/>
<evidence type="ECO:0000259" key="2">
    <source>
        <dbReference type="Pfam" id="PF14129"/>
    </source>
</evidence>
<protein>
    <submittedName>
        <fullName evidence="3">DUF4296 domain-containing protein</fullName>
    </submittedName>
</protein>
<reference evidence="3 4" key="1">
    <citation type="submission" date="2020-08" db="EMBL/GenBank/DDBJ databases">
        <title>Polaribacter sp. L12M9 isolated from gut of the Korean scallop.</title>
        <authorList>
            <person name="Jeong Y.S."/>
        </authorList>
    </citation>
    <scope>NUCLEOTIDE SEQUENCE [LARGE SCALE GENOMIC DNA]</scope>
    <source>
        <strain evidence="3 4">L12M9</strain>
    </source>
</reference>
<sequence length="142" mass="16515">MKNLHYIFVFIFLLSCTSNTIFEKPKDLIPKDTMSLIIQELMIASSAKFIKNKSLEKNVNYMPFVYDNFKIDSLRFDASNTYYISKVDAYEDILTDAKNNLEKRKEQVTKLKGTQDSLRRDSIKKAKSPLKKLDKEVDSLSN</sequence>
<evidence type="ECO:0000313" key="3">
    <source>
        <dbReference type="EMBL" id="QNM84804.1"/>
    </source>
</evidence>
<feature type="domain" description="DUF4296" evidence="2">
    <location>
        <begin position="25"/>
        <end position="106"/>
    </location>
</feature>
<dbReference type="EMBL" id="CP060695">
    <property type="protein sequence ID" value="QNM84804.1"/>
    <property type="molecule type" value="Genomic_DNA"/>
</dbReference>
<dbReference type="AlphaFoldDB" id="A0A7G9L855"/>
<feature type="region of interest" description="Disordered" evidence="1">
    <location>
        <begin position="105"/>
        <end position="142"/>
    </location>
</feature>
<dbReference type="Proteomes" id="UP000515808">
    <property type="component" value="Chromosome"/>
</dbReference>
<evidence type="ECO:0000256" key="1">
    <source>
        <dbReference type="SAM" id="MobiDB-lite"/>
    </source>
</evidence>
<dbReference type="RefSeq" id="WP_187481726.1">
    <property type="nucleotide sequence ID" value="NZ_CP060695.1"/>
</dbReference>
<keyword evidence="4" id="KW-1185">Reference proteome</keyword>